<dbReference type="NCBIfam" id="NF003704">
    <property type="entry name" value="PRK05321.1"/>
    <property type="match status" value="1"/>
</dbReference>
<comment type="catalytic activity">
    <reaction evidence="7 9 10">
        <text>5-phospho-alpha-D-ribose 1-diphosphate + nicotinate + ATP + H2O = nicotinate beta-D-ribonucleotide + ADP + phosphate + diphosphate</text>
        <dbReference type="Rhea" id="RHEA:36163"/>
        <dbReference type="ChEBI" id="CHEBI:15377"/>
        <dbReference type="ChEBI" id="CHEBI:30616"/>
        <dbReference type="ChEBI" id="CHEBI:32544"/>
        <dbReference type="ChEBI" id="CHEBI:33019"/>
        <dbReference type="ChEBI" id="CHEBI:43474"/>
        <dbReference type="ChEBI" id="CHEBI:57502"/>
        <dbReference type="ChEBI" id="CHEBI:58017"/>
        <dbReference type="ChEBI" id="CHEBI:456216"/>
        <dbReference type="EC" id="6.3.4.21"/>
    </reaction>
</comment>
<dbReference type="EMBL" id="JZSH01000242">
    <property type="protein sequence ID" value="KJF76830.1"/>
    <property type="molecule type" value="Genomic_DNA"/>
</dbReference>
<feature type="domain" description="Nicotinate phosphoribosyltransferase N-terminal" evidence="12">
    <location>
        <begin position="13"/>
        <end position="131"/>
    </location>
</feature>
<reference evidence="13 14" key="1">
    <citation type="submission" date="2015-02" db="EMBL/GenBank/DDBJ databases">
        <title>Whole genome shotgun sequencing of cultured foodborne pathogen.</title>
        <authorList>
            <person name="Timme R."/>
            <person name="Allard M.W."/>
            <person name="Strain E."/>
            <person name="Evans P.S."/>
            <person name="Brown E."/>
        </authorList>
    </citation>
    <scope>NUCLEOTIDE SEQUENCE [LARGE SCALE GENOMIC DNA]</scope>
    <source>
        <strain evidence="13 14">GCSL-TSO-24</strain>
    </source>
</reference>
<keyword evidence="13" id="KW-0328">Glycosyltransferase</keyword>
<dbReference type="InterPro" id="IPR041525">
    <property type="entry name" value="N/Namide_PRibTrfase"/>
</dbReference>
<dbReference type="NCBIfam" id="TIGR01514">
    <property type="entry name" value="NAPRTase"/>
    <property type="match status" value="1"/>
</dbReference>
<dbReference type="GO" id="GO:0034355">
    <property type="term" value="P:NAD+ biosynthetic process via the salvage pathway"/>
    <property type="evidence" value="ECO:0007669"/>
    <property type="project" value="TreeGrafter"/>
</dbReference>
<name>A0A0D8L4I5_MORMO</name>
<organism evidence="13 14">
    <name type="scientific">Morganella morganii</name>
    <name type="common">Proteus morganii</name>
    <dbReference type="NCBI Taxonomy" id="582"/>
    <lineage>
        <taxon>Bacteria</taxon>
        <taxon>Pseudomonadati</taxon>
        <taxon>Pseudomonadota</taxon>
        <taxon>Gammaproteobacteria</taxon>
        <taxon>Enterobacterales</taxon>
        <taxon>Morganellaceae</taxon>
        <taxon>Morganella</taxon>
    </lineage>
</organism>
<evidence type="ECO:0000256" key="7">
    <source>
        <dbReference type="ARBA" id="ARBA00048668"/>
    </source>
</evidence>
<comment type="similarity">
    <text evidence="2 9 10">Belongs to the NAPRTase family.</text>
</comment>
<dbReference type="PIRSF" id="PIRSF000484">
    <property type="entry name" value="NAPRT"/>
    <property type="match status" value="1"/>
</dbReference>
<dbReference type="Gene3D" id="3.20.140.10">
    <property type="entry name" value="nicotinate phosphoribosyltransferase"/>
    <property type="match status" value="1"/>
</dbReference>
<feature type="modified residue" description="Phosphohistidine; by autocatalysis" evidence="9">
    <location>
        <position position="224"/>
    </location>
</feature>
<keyword evidence="13" id="KW-0808">Transferase</keyword>
<dbReference type="EC" id="6.3.4.21" evidence="3 9"/>
<dbReference type="GO" id="GO:0016757">
    <property type="term" value="F:glycosyltransferase activity"/>
    <property type="evidence" value="ECO:0007669"/>
    <property type="project" value="UniProtKB-KW"/>
</dbReference>
<keyword evidence="6 9" id="KW-0662">Pyridine nucleotide biosynthesis</keyword>
<evidence type="ECO:0000256" key="2">
    <source>
        <dbReference type="ARBA" id="ARBA00010897"/>
    </source>
</evidence>
<dbReference type="GO" id="GO:0005829">
    <property type="term" value="C:cytosol"/>
    <property type="evidence" value="ECO:0007669"/>
    <property type="project" value="TreeGrafter"/>
</dbReference>
<comment type="PTM">
    <text evidence="9 10">Transiently phosphorylated on a His residue during the reaction cycle. Phosphorylation strongly increases the affinity for substrates and increases the rate of nicotinate D-ribonucleotide production. Dephosphorylation regenerates the low-affinity form of the enzyme, leading to product release.</text>
</comment>
<comment type="function">
    <text evidence="8 9 10">Catalyzes the synthesis of beta-nicotinate D-ribonucleotide from nicotinate and 5-phospho-D-ribose 1-phosphate at the expense of ATP.</text>
</comment>
<dbReference type="InterPro" id="IPR040727">
    <property type="entry name" value="NAPRTase_N"/>
</dbReference>
<dbReference type="Pfam" id="PF17767">
    <property type="entry name" value="NAPRTase_N"/>
    <property type="match status" value="1"/>
</dbReference>
<keyword evidence="5 9" id="KW-0436">Ligase</keyword>
<comment type="caution">
    <text evidence="13">The sequence shown here is derived from an EMBL/GenBank/DDBJ whole genome shotgun (WGS) entry which is preliminary data.</text>
</comment>
<evidence type="ECO:0000259" key="12">
    <source>
        <dbReference type="Pfam" id="PF17767"/>
    </source>
</evidence>
<dbReference type="InterPro" id="IPR036068">
    <property type="entry name" value="Nicotinate_pribotase-like_C"/>
</dbReference>
<dbReference type="PANTHER" id="PTHR11098:SF1">
    <property type="entry name" value="NICOTINATE PHOSPHORIBOSYLTRANSFERASE"/>
    <property type="match status" value="1"/>
</dbReference>
<dbReference type="HAMAP" id="MF_00570">
    <property type="entry name" value="NAPRTase"/>
    <property type="match status" value="1"/>
</dbReference>
<keyword evidence="4 9" id="KW-0597">Phosphoprotein</keyword>
<feature type="domain" description="Nicotinate/nicotinamide phosphoribosyltransferase" evidence="11">
    <location>
        <begin position="172"/>
        <end position="399"/>
    </location>
</feature>
<evidence type="ECO:0000259" key="11">
    <source>
        <dbReference type="Pfam" id="PF04095"/>
    </source>
</evidence>
<dbReference type="Pfam" id="PF04095">
    <property type="entry name" value="NAPRTase"/>
    <property type="match status" value="1"/>
</dbReference>
<dbReference type="AlphaFoldDB" id="A0A0D8L4I5"/>
<dbReference type="InterPro" id="IPR007229">
    <property type="entry name" value="Nic_PRibTrfase-Fam"/>
</dbReference>
<evidence type="ECO:0000256" key="8">
    <source>
        <dbReference type="ARBA" id="ARBA00057850"/>
    </source>
</evidence>
<dbReference type="GO" id="GO:0004516">
    <property type="term" value="F:nicotinate phosphoribosyltransferase activity"/>
    <property type="evidence" value="ECO:0007669"/>
    <property type="project" value="UniProtKB-UniRule"/>
</dbReference>
<dbReference type="FunFam" id="3.20.140.10:FF:000001">
    <property type="entry name" value="Nicotinate phosphoribosyltransferase"/>
    <property type="match status" value="1"/>
</dbReference>
<evidence type="ECO:0000256" key="4">
    <source>
        <dbReference type="ARBA" id="ARBA00022553"/>
    </source>
</evidence>
<evidence type="ECO:0000256" key="6">
    <source>
        <dbReference type="ARBA" id="ARBA00022642"/>
    </source>
</evidence>
<proteinExistence type="inferred from homology"/>
<dbReference type="UniPathway" id="UPA00253">
    <property type="reaction ID" value="UER00457"/>
</dbReference>
<dbReference type="CDD" id="cd01401">
    <property type="entry name" value="PncB_like"/>
    <property type="match status" value="1"/>
</dbReference>
<dbReference type="Proteomes" id="UP000032582">
    <property type="component" value="Unassembled WGS sequence"/>
</dbReference>
<evidence type="ECO:0000313" key="13">
    <source>
        <dbReference type="EMBL" id="KJF76830.1"/>
    </source>
</evidence>
<dbReference type="InterPro" id="IPR006406">
    <property type="entry name" value="Nic_PRibTrfase"/>
</dbReference>
<evidence type="ECO:0000256" key="1">
    <source>
        <dbReference type="ARBA" id="ARBA00004952"/>
    </source>
</evidence>
<dbReference type="PATRIC" id="fig|582.24.peg.5259"/>
<dbReference type="PANTHER" id="PTHR11098">
    <property type="entry name" value="NICOTINATE PHOSPHORIBOSYLTRANSFERASE"/>
    <property type="match status" value="1"/>
</dbReference>
<comment type="pathway">
    <text evidence="1 9 10">Cofactor biosynthesis; NAD(+) biosynthesis; nicotinate D-ribonucleotide from nicotinate: step 1/1.</text>
</comment>
<accession>A0A0D8L4I5</accession>
<sequence length="404" mass="46325">MNSEATPIITSLLDTDAYKLHMQQAVFHHYRSIPVVAEFRCRSSKRLGQYADELRRRVAMMSELSVSDDEYNYLARLPFFSADYLAWFRQFRFDPSQVNIRCDSNGQLSIRISGPWVDVILWEVPLLALISELVHRHESPQVTPEDAVIRLRELVARFYQDAEQAGIDLSRFKLMDFGTRRRFSFDVQKAIVTELKQHFPYLVGTSNYLLAKELDLEPVGTQAHEWFQAHQQISAELANSQRAALQTWLDEYPDQLGVALTDCITMDAFLRDFDAPFARAYQGLRHDSGDPVEWGEKAIAHYEKLGIDPMSKTLVFSDNLDFRKALALYAHFCDRINLVFGIGTRLTCNIPDVEPLNIVIKLVECNGKPVAKLSDSPGKTICEDDEFVDKLRRAFDIPHVQRAC</sequence>
<gene>
    <name evidence="9" type="primary">pncB</name>
    <name evidence="13" type="ORF">UA45_16440</name>
</gene>
<evidence type="ECO:0000256" key="3">
    <source>
        <dbReference type="ARBA" id="ARBA00013236"/>
    </source>
</evidence>
<evidence type="ECO:0000256" key="5">
    <source>
        <dbReference type="ARBA" id="ARBA00022598"/>
    </source>
</evidence>
<evidence type="ECO:0000313" key="14">
    <source>
        <dbReference type="Proteomes" id="UP000032582"/>
    </source>
</evidence>
<protein>
    <recommendedName>
        <fullName evidence="3 9">Nicotinate phosphoribosyltransferase</fullName>
        <shortName evidence="9">NAPRTase</shortName>
        <ecNumber evidence="3 9">6.3.4.21</ecNumber>
    </recommendedName>
</protein>
<evidence type="ECO:0000256" key="9">
    <source>
        <dbReference type="HAMAP-Rule" id="MF_00570"/>
    </source>
</evidence>
<dbReference type="SUPFAM" id="SSF51690">
    <property type="entry name" value="Nicotinate/Quinolinate PRTase C-terminal domain-like"/>
    <property type="match status" value="1"/>
</dbReference>
<dbReference type="SUPFAM" id="SSF54675">
    <property type="entry name" value="Nicotinate/Quinolinate PRTase N-terminal domain-like"/>
    <property type="match status" value="1"/>
</dbReference>
<evidence type="ECO:0000256" key="10">
    <source>
        <dbReference type="RuleBase" id="RU003838"/>
    </source>
</evidence>